<keyword evidence="1" id="KW-0472">Membrane</keyword>
<dbReference type="AlphaFoldDB" id="C1CHB6"/>
<gene>
    <name evidence="2" type="ordered locus">SPJ_0044</name>
</gene>
<evidence type="ECO:0000313" key="3">
    <source>
        <dbReference type="Proteomes" id="UP000002206"/>
    </source>
</evidence>
<sequence>MKNREEEWQGIIAKNAILLIIAPFYFLIIVKNGVLSKIKTVTEITAYQL</sequence>
<evidence type="ECO:0000313" key="2">
    <source>
        <dbReference type="EMBL" id="ACO19082.1"/>
    </source>
</evidence>
<reference evidence="3" key="1">
    <citation type="journal article" date="2010" name="Genome Biol.">
        <title>Structure and dynamics of the pan-genome of Streptococcus pneumoniae and closely related species.</title>
        <authorList>
            <person name="Donati C."/>
            <person name="Hiller N.L."/>
            <person name="Tettelin H."/>
            <person name="Muzzi A."/>
            <person name="Croucher N.J."/>
            <person name="Angiuoli S.V."/>
            <person name="Oggioni M."/>
            <person name="Dunning Hotopp J.C."/>
            <person name="Hu F.Z."/>
            <person name="Riley D.R."/>
            <person name="Covacci A."/>
            <person name="Mitchell T.J."/>
            <person name="Bentley S.D."/>
            <person name="Kilian M."/>
            <person name="Ehrlich G.D."/>
            <person name="Rappuoli R."/>
            <person name="Moxon E.R."/>
            <person name="Masignani V."/>
        </authorList>
    </citation>
    <scope>NUCLEOTIDE SEQUENCE [LARGE SCALE GENOMIC DNA]</scope>
    <source>
        <strain evidence="3">JJA</strain>
    </source>
</reference>
<dbReference type="Proteomes" id="UP000002206">
    <property type="component" value="Chromosome"/>
</dbReference>
<accession>C1CHB6</accession>
<proteinExistence type="predicted"/>
<protein>
    <submittedName>
        <fullName evidence="2">Uncharacterized protein</fullName>
    </submittedName>
</protein>
<dbReference type="HOGENOM" id="CLU_3141456_0_0_9"/>
<evidence type="ECO:0000256" key="1">
    <source>
        <dbReference type="SAM" id="Phobius"/>
    </source>
</evidence>
<dbReference type="KEGG" id="sjj:SPJ_0044"/>
<name>C1CHB6_STRZJ</name>
<dbReference type="EMBL" id="CP000919">
    <property type="protein sequence ID" value="ACO19082.1"/>
    <property type="molecule type" value="Genomic_DNA"/>
</dbReference>
<organism evidence="2 3">
    <name type="scientific">Streptococcus pneumoniae (strain JJA)</name>
    <dbReference type="NCBI Taxonomy" id="488222"/>
    <lineage>
        <taxon>Bacteria</taxon>
        <taxon>Bacillati</taxon>
        <taxon>Bacillota</taxon>
        <taxon>Bacilli</taxon>
        <taxon>Lactobacillales</taxon>
        <taxon>Streptococcaceae</taxon>
        <taxon>Streptococcus</taxon>
    </lineage>
</organism>
<keyword evidence="1" id="KW-0812">Transmembrane</keyword>
<feature type="transmembrane region" description="Helical" evidence="1">
    <location>
        <begin position="12"/>
        <end position="30"/>
    </location>
</feature>
<keyword evidence="1" id="KW-1133">Transmembrane helix</keyword>